<dbReference type="PATRIC" id="fig|882211.3.peg.396"/>
<dbReference type="RefSeq" id="WP_048358335.1">
    <property type="nucleotide sequence ID" value="NZ_FNUD01000002.1"/>
</dbReference>
<dbReference type="InterPro" id="IPR032710">
    <property type="entry name" value="NTF2-like_dom_sf"/>
</dbReference>
<evidence type="ECO:0008006" key="3">
    <source>
        <dbReference type="Google" id="ProtNLM"/>
    </source>
</evidence>
<proteinExistence type="predicted"/>
<organism evidence="1 2">
    <name type="scientific">Pseudomonas deceptionensis</name>
    <dbReference type="NCBI Taxonomy" id="882211"/>
    <lineage>
        <taxon>Bacteria</taxon>
        <taxon>Pseudomonadati</taxon>
        <taxon>Pseudomonadota</taxon>
        <taxon>Gammaproteobacteria</taxon>
        <taxon>Pseudomonadales</taxon>
        <taxon>Pseudomonadaceae</taxon>
        <taxon>Pseudomonas</taxon>
    </lineage>
</organism>
<protein>
    <recommendedName>
        <fullName evidence="3">SnoaL-like domain-containing protein</fullName>
    </recommendedName>
</protein>
<evidence type="ECO:0000313" key="1">
    <source>
        <dbReference type="EMBL" id="SEE89096.1"/>
    </source>
</evidence>
<dbReference type="Proteomes" id="UP000183613">
    <property type="component" value="Unassembled WGS sequence"/>
</dbReference>
<dbReference type="AlphaFoldDB" id="A0A0J6GFZ5"/>
<dbReference type="OrthoDB" id="8388066at2"/>
<keyword evidence="2" id="KW-1185">Reference proteome</keyword>
<dbReference type="SUPFAM" id="SSF54427">
    <property type="entry name" value="NTF2-like"/>
    <property type="match status" value="1"/>
</dbReference>
<accession>A0A0J6GFZ5</accession>
<gene>
    <name evidence="1" type="ORF">SAMN04489800_2665</name>
</gene>
<evidence type="ECO:0000313" key="2">
    <source>
        <dbReference type="Proteomes" id="UP000183613"/>
    </source>
</evidence>
<reference evidence="1" key="1">
    <citation type="submission" date="2016-10" db="EMBL/GenBank/DDBJ databases">
        <authorList>
            <person name="Varghese N."/>
            <person name="Submissions S."/>
        </authorList>
    </citation>
    <scope>NUCLEOTIDE SEQUENCE [LARGE SCALE GENOMIC DNA]</scope>
    <source>
        <strain evidence="1">LMG 25555</strain>
    </source>
</reference>
<name>A0A0J6GFZ5_PSEDM</name>
<comment type="caution">
    <text evidence="1">The sequence shown here is derived from an EMBL/GenBank/DDBJ whole genome shotgun (WGS) entry which is preliminary data.</text>
</comment>
<dbReference type="EMBL" id="FNUD01000002">
    <property type="protein sequence ID" value="SEE89096.1"/>
    <property type="molecule type" value="Genomic_DNA"/>
</dbReference>
<sequence>MSTTARSIEHYIFAKDANRPHLLRQAFTPDSSLEMVVHTGAISFPPQVSGRAGIADVLVRRFGQTYENVYTFCLGAPPEAGAGSHACKWLVGMSVKETGELRIGCGEYHWRFEPQSGLAEHLRITIEYMQACTAQDLEPVMNWLQALDYPWCLPGKMIDGAPPISNIAPIMEYLKS</sequence>
<dbReference type="Gene3D" id="3.10.450.50">
    <property type="match status" value="1"/>
</dbReference>